<comment type="similarity">
    <text evidence="2">Belongs to the bacterial solute-binding protein 5 family.</text>
</comment>
<dbReference type="GO" id="GO:0015833">
    <property type="term" value="P:peptide transport"/>
    <property type="evidence" value="ECO:0007669"/>
    <property type="project" value="UniProtKB-KW"/>
</dbReference>
<keyword evidence="10" id="KW-1185">Reference proteome</keyword>
<dbReference type="InterPro" id="IPR023765">
    <property type="entry name" value="SBP_5_CS"/>
</dbReference>
<accession>A0A841C4V2</accession>
<evidence type="ECO:0000256" key="7">
    <source>
        <dbReference type="SAM" id="SignalP"/>
    </source>
</evidence>
<proteinExistence type="inferred from homology"/>
<dbReference type="EMBL" id="JACHHV010000003">
    <property type="protein sequence ID" value="MBB5887455.1"/>
    <property type="molecule type" value="Genomic_DNA"/>
</dbReference>
<dbReference type="InterPro" id="IPR030678">
    <property type="entry name" value="Peptide/Ni-bd"/>
</dbReference>
<dbReference type="GO" id="GO:0042597">
    <property type="term" value="C:periplasmic space"/>
    <property type="evidence" value="ECO:0007669"/>
    <property type="project" value="UniProtKB-ARBA"/>
</dbReference>
<keyword evidence="3" id="KW-0813">Transport</keyword>
<feature type="domain" description="Solute-binding protein family 5" evidence="8">
    <location>
        <begin position="76"/>
        <end position="476"/>
    </location>
</feature>
<dbReference type="Pfam" id="PF00496">
    <property type="entry name" value="SBP_bac_5"/>
    <property type="match status" value="1"/>
</dbReference>
<feature type="signal peptide" evidence="7">
    <location>
        <begin position="1"/>
        <end position="30"/>
    </location>
</feature>
<evidence type="ECO:0000256" key="1">
    <source>
        <dbReference type="ARBA" id="ARBA00004193"/>
    </source>
</evidence>
<evidence type="ECO:0000313" key="9">
    <source>
        <dbReference type="EMBL" id="MBB5887455.1"/>
    </source>
</evidence>
<sequence length="557" mass="60421">MKNWKKIALGAASLSGAILVGLGVSTQSSAVTSARNPSLTVPAAIQTLDQSLVTDSYSNIVIGNTESGLVRTINNKPVLDLAKSIDVSSDGLTYTITLRDGLKWSNGDALTAKDFVYSWQRAVDPKTASEYEYMMTYVKNADEINSGKITDLSQLGIKADSDTKLTVTLKSPASFFKQVLALSVYFPEDQKVVEQYGKEYATSSDKTVYSGPFMFKQGQKNGWSGSNKTYDLVKNPGYWNAKNVIAKGINLQVVTDATQSWNLYKTGKIDATSIASPALYKAHKKDKGVVNVPLSENHYLEFNQSGKGTSSDIASKALQNINIRKAIILATNRQGLINAVTPVNKVAYSFTPINSGLAPNGKDFSVVAKQSIYKYDTTQAKKYWKQGLQELGVSKLNLSLEIDSDSATGKDSASFLKKNFEADLPGLTVTLKLVPFAQRLQDSTNGNFDIVGTLWGADYQEPSTYLNLFVAGSQQNNGKFVNADFQAAMDKAAGQDATNPTKQYDDYKAAEKALADKANVDPIEMYAGASEQNAKLKGLVRNAVGTTLDFSKTYISK</sequence>
<dbReference type="InterPro" id="IPR039424">
    <property type="entry name" value="SBP_5"/>
</dbReference>
<evidence type="ECO:0000259" key="8">
    <source>
        <dbReference type="Pfam" id="PF00496"/>
    </source>
</evidence>
<dbReference type="Gene3D" id="3.10.105.10">
    <property type="entry name" value="Dipeptide-binding Protein, Domain 3"/>
    <property type="match status" value="1"/>
</dbReference>
<dbReference type="Proteomes" id="UP000562464">
    <property type="component" value="Unassembled WGS sequence"/>
</dbReference>
<dbReference type="Gene3D" id="3.40.190.10">
    <property type="entry name" value="Periplasmic binding protein-like II"/>
    <property type="match status" value="1"/>
</dbReference>
<feature type="chain" id="PRO_5032762830" evidence="7">
    <location>
        <begin position="31"/>
        <end position="557"/>
    </location>
</feature>
<dbReference type="CDD" id="cd08504">
    <property type="entry name" value="PBP2_OppA"/>
    <property type="match status" value="1"/>
</dbReference>
<dbReference type="PANTHER" id="PTHR30290">
    <property type="entry name" value="PERIPLASMIC BINDING COMPONENT OF ABC TRANSPORTER"/>
    <property type="match status" value="1"/>
</dbReference>
<dbReference type="GO" id="GO:1904680">
    <property type="term" value="F:peptide transmembrane transporter activity"/>
    <property type="evidence" value="ECO:0007669"/>
    <property type="project" value="TreeGrafter"/>
</dbReference>
<dbReference type="InterPro" id="IPR000914">
    <property type="entry name" value="SBP_5_dom"/>
</dbReference>
<dbReference type="GO" id="GO:0043190">
    <property type="term" value="C:ATP-binding cassette (ABC) transporter complex"/>
    <property type="evidence" value="ECO:0007669"/>
    <property type="project" value="InterPro"/>
</dbReference>
<dbReference type="PROSITE" id="PS01040">
    <property type="entry name" value="SBP_BACTERIAL_5"/>
    <property type="match status" value="1"/>
</dbReference>
<evidence type="ECO:0000256" key="3">
    <source>
        <dbReference type="ARBA" id="ARBA00022448"/>
    </source>
</evidence>
<dbReference type="PIRSF" id="PIRSF002741">
    <property type="entry name" value="MppA"/>
    <property type="match status" value="1"/>
</dbReference>
<evidence type="ECO:0000313" key="10">
    <source>
        <dbReference type="Proteomes" id="UP000562464"/>
    </source>
</evidence>
<comment type="caution">
    <text evidence="9">The sequence shown here is derived from an EMBL/GenBank/DDBJ whole genome shotgun (WGS) entry which is preliminary data.</text>
</comment>
<evidence type="ECO:0000256" key="2">
    <source>
        <dbReference type="ARBA" id="ARBA00005695"/>
    </source>
</evidence>
<keyword evidence="6" id="KW-0653">Protein transport</keyword>
<dbReference type="FunFam" id="3.90.76.10:FF:000001">
    <property type="entry name" value="Oligopeptide ABC transporter substrate-binding protein"/>
    <property type="match status" value="1"/>
</dbReference>
<evidence type="ECO:0000256" key="5">
    <source>
        <dbReference type="ARBA" id="ARBA00022856"/>
    </source>
</evidence>
<reference evidence="9 10" key="1">
    <citation type="submission" date="2020-08" db="EMBL/GenBank/DDBJ databases">
        <title>Genomic Encyclopedia of Type Strains, Phase IV (KMG-IV): sequencing the most valuable type-strain genomes for metagenomic binning, comparative biology and taxonomic classification.</title>
        <authorList>
            <person name="Goeker M."/>
        </authorList>
    </citation>
    <scope>NUCLEOTIDE SEQUENCE [LARGE SCALE GENOMIC DNA]</scope>
    <source>
        <strain evidence="9 10">DSM 14925</strain>
    </source>
</reference>
<keyword evidence="5" id="KW-0571">Peptide transport</keyword>
<keyword evidence="4 7" id="KW-0732">Signal</keyword>
<dbReference type="AlphaFoldDB" id="A0A841C4V2"/>
<comment type="subcellular location">
    <subcellularLocation>
        <location evidence="1">Cell membrane</location>
        <topology evidence="1">Lipid-anchor</topology>
    </subcellularLocation>
</comment>
<dbReference type="PANTHER" id="PTHR30290:SF10">
    <property type="entry name" value="PERIPLASMIC OLIGOPEPTIDE-BINDING PROTEIN-RELATED"/>
    <property type="match status" value="1"/>
</dbReference>
<dbReference type="SUPFAM" id="SSF53850">
    <property type="entry name" value="Periplasmic binding protein-like II"/>
    <property type="match status" value="1"/>
</dbReference>
<organism evidence="9 10">
    <name type="scientific">Lactovum miscens</name>
    <dbReference type="NCBI Taxonomy" id="190387"/>
    <lineage>
        <taxon>Bacteria</taxon>
        <taxon>Bacillati</taxon>
        <taxon>Bacillota</taxon>
        <taxon>Bacilli</taxon>
        <taxon>Lactobacillales</taxon>
        <taxon>Streptococcaceae</taxon>
        <taxon>Lactovum</taxon>
    </lineage>
</organism>
<evidence type="ECO:0000256" key="6">
    <source>
        <dbReference type="ARBA" id="ARBA00022927"/>
    </source>
</evidence>
<dbReference type="RefSeq" id="WP_183538655.1">
    <property type="nucleotide sequence ID" value="NZ_DASWOY010000021.1"/>
</dbReference>
<protein>
    <submittedName>
        <fullName evidence="9">Oligopeptide transport system substrate-binding protein</fullName>
    </submittedName>
</protein>
<name>A0A841C4V2_9LACT</name>
<dbReference type="Gene3D" id="3.90.76.10">
    <property type="entry name" value="Dipeptide-binding Protein, Domain 1"/>
    <property type="match status" value="1"/>
</dbReference>
<dbReference type="GO" id="GO:0015031">
    <property type="term" value="P:protein transport"/>
    <property type="evidence" value="ECO:0007669"/>
    <property type="project" value="UniProtKB-KW"/>
</dbReference>
<evidence type="ECO:0000256" key="4">
    <source>
        <dbReference type="ARBA" id="ARBA00022729"/>
    </source>
</evidence>
<gene>
    <name evidence="9" type="ORF">HNQ37_000325</name>
</gene>